<evidence type="ECO:0000313" key="3">
    <source>
        <dbReference type="Proteomes" id="UP000217944"/>
    </source>
</evidence>
<proteinExistence type="predicted"/>
<dbReference type="Proteomes" id="UP000217944">
    <property type="component" value="Unassembled WGS sequence"/>
</dbReference>
<protein>
    <recommendedName>
        <fullName evidence="1">AMIN domain-containing protein</fullName>
    </recommendedName>
</protein>
<feature type="domain" description="AMIN" evidence="1">
    <location>
        <begin position="112"/>
        <end position="189"/>
    </location>
</feature>
<gene>
    <name evidence="2" type="ORF">LNAT_P0284</name>
</gene>
<organism evidence="2 3">
    <name type="scientific">Lebetimonas natsushimae</name>
    <dbReference type="NCBI Taxonomy" id="1936991"/>
    <lineage>
        <taxon>Bacteria</taxon>
        <taxon>Pseudomonadati</taxon>
        <taxon>Campylobacterota</taxon>
        <taxon>Epsilonproteobacteria</taxon>
        <taxon>Nautiliales</taxon>
        <taxon>Nautiliaceae</taxon>
        <taxon>Lebetimonas</taxon>
    </lineage>
</organism>
<dbReference type="AlphaFoldDB" id="A0A292YBT2"/>
<dbReference type="EMBL" id="BDME01000001">
    <property type="protein sequence ID" value="GAX86989.1"/>
    <property type="molecule type" value="Genomic_DNA"/>
</dbReference>
<evidence type="ECO:0000313" key="2">
    <source>
        <dbReference type="EMBL" id="GAX86989.1"/>
    </source>
</evidence>
<dbReference type="Pfam" id="PF11741">
    <property type="entry name" value="AMIN"/>
    <property type="match status" value="1"/>
</dbReference>
<dbReference type="OrthoDB" id="5340273at2"/>
<sequence>MKILAFLIIGIFAFARINPFEPVISPDKSIKIVKQEYFKKTKVYLPNDARILKKIIFVYQSLDGDVKNKEVLINKNIDFHSPIIITHNLQNFEMKEIKFDSLFSLYIKDKKIFIKTKDKLIRKMFLIKPFRLVLDFKRNADFLTIKRTIKKSVVKKVVVGNHNGYYRVVLYFDANYKYKIQEMDEGIKIEIY</sequence>
<reference evidence="2 3" key="1">
    <citation type="journal article" date="2017" name="Syst. Appl. Microbiol.">
        <title>Lebetimonas natsushimae sp. nov., a novel strictly anaerobic, moderately thermophilic chemoautotroph isolated from a deep-sea hydrothermal vent polychaete nest in the Mid-Okinawa Trough.</title>
        <authorList>
            <person name="Nagata R."/>
            <person name="Takaki Y."/>
            <person name="Tame A."/>
            <person name="Nunoura T."/>
            <person name="Muto H."/>
            <person name="Mino S."/>
            <person name="Sawayama S."/>
            <person name="Takai K."/>
            <person name="Nakagawa S."/>
        </authorList>
    </citation>
    <scope>NUCLEOTIDE SEQUENCE [LARGE SCALE GENOMIC DNA]</scope>
    <source>
        <strain evidence="2 3">HS1857</strain>
    </source>
</reference>
<accession>A0A292YBT2</accession>
<keyword evidence="3" id="KW-1185">Reference proteome</keyword>
<evidence type="ECO:0000259" key="1">
    <source>
        <dbReference type="Pfam" id="PF11741"/>
    </source>
</evidence>
<name>A0A292YBT2_9BACT</name>
<dbReference type="InterPro" id="IPR021731">
    <property type="entry name" value="AMIN_dom"/>
</dbReference>
<comment type="caution">
    <text evidence="2">The sequence shown here is derived from an EMBL/GenBank/DDBJ whole genome shotgun (WGS) entry which is preliminary data.</text>
</comment>
<dbReference type="RefSeq" id="WP_096258147.1">
    <property type="nucleotide sequence ID" value="NZ_BDME01000001.1"/>
</dbReference>